<dbReference type="Gene3D" id="2.20.230.10">
    <property type="entry name" value="Resuscitation-promoting factor rpfb"/>
    <property type="match status" value="1"/>
</dbReference>
<dbReference type="EMBL" id="CP022316">
    <property type="protein sequence ID" value="ASK65187.1"/>
    <property type="molecule type" value="Genomic_DNA"/>
</dbReference>
<proteinExistence type="inferred from homology"/>
<dbReference type="Gene3D" id="1.10.530.10">
    <property type="match status" value="1"/>
</dbReference>
<evidence type="ECO:0000313" key="6">
    <source>
        <dbReference type="EMBL" id="ASK65187.1"/>
    </source>
</evidence>
<name>A0A220UAQ2_9MICO</name>
<evidence type="ECO:0000256" key="2">
    <source>
        <dbReference type="ARBA" id="ARBA00022729"/>
    </source>
</evidence>
<dbReference type="Proteomes" id="UP000198398">
    <property type="component" value="Chromosome"/>
</dbReference>
<dbReference type="InterPro" id="IPR010618">
    <property type="entry name" value="RPF"/>
</dbReference>
<dbReference type="KEGG" id="brv:CFK39_04350"/>
<feature type="compositionally biased region" description="Basic and acidic residues" evidence="4">
    <location>
        <begin position="274"/>
        <end position="289"/>
    </location>
</feature>
<dbReference type="AlphaFoldDB" id="A0A220UAQ2"/>
<dbReference type="OrthoDB" id="1404170at2"/>
<keyword evidence="7" id="KW-1185">Reference proteome</keyword>
<evidence type="ECO:0000259" key="5">
    <source>
        <dbReference type="PROSITE" id="PS51109"/>
    </source>
</evidence>
<feature type="compositionally biased region" description="Low complexity" evidence="4">
    <location>
        <begin position="305"/>
        <end position="332"/>
    </location>
</feature>
<evidence type="ECO:0000313" key="7">
    <source>
        <dbReference type="Proteomes" id="UP000198398"/>
    </source>
</evidence>
<dbReference type="RefSeq" id="WP_089064430.1">
    <property type="nucleotide sequence ID" value="NZ_CP022316.1"/>
</dbReference>
<comment type="similarity">
    <text evidence="1">Belongs to the transglycosylase family. Rpf subfamily.</text>
</comment>
<feature type="domain" description="G5" evidence="5">
    <location>
        <begin position="197"/>
        <end position="277"/>
    </location>
</feature>
<dbReference type="Pfam" id="PF03990">
    <property type="entry name" value="DUF348"/>
    <property type="match status" value="2"/>
</dbReference>
<protein>
    <submittedName>
        <fullName evidence="6">Resuscitation-promoting factor</fullName>
    </submittedName>
</protein>
<accession>A0A220UAQ2</accession>
<reference evidence="7" key="1">
    <citation type="submission" date="2017-07" db="EMBL/GenBank/DDBJ databases">
        <title>Brachybacterium sp. VR2415.</title>
        <authorList>
            <person name="Tak E.J."/>
            <person name="Bae J.-W."/>
        </authorList>
    </citation>
    <scope>NUCLEOTIDE SEQUENCE [LARGE SCALE GENOMIC DNA]</scope>
    <source>
        <strain evidence="7">VR2415</strain>
    </source>
</reference>
<dbReference type="Pfam" id="PF07501">
    <property type="entry name" value="G5"/>
    <property type="match status" value="1"/>
</dbReference>
<dbReference type="GO" id="GO:0016787">
    <property type="term" value="F:hydrolase activity"/>
    <property type="evidence" value="ECO:0007669"/>
    <property type="project" value="UniProtKB-KW"/>
</dbReference>
<dbReference type="InterPro" id="IPR023346">
    <property type="entry name" value="Lysozyme-like_dom_sf"/>
</dbReference>
<dbReference type="SUPFAM" id="SSF53955">
    <property type="entry name" value="Lysozyme-like"/>
    <property type="match status" value="1"/>
</dbReference>
<keyword evidence="2" id="KW-0732">Signal</keyword>
<gene>
    <name evidence="6" type="ORF">CFK39_04350</name>
</gene>
<keyword evidence="3" id="KW-0378">Hydrolase</keyword>
<sequence length="413" mass="43374">MKKTPWIIGAATVCVVAIGGGGTAFAMSNEAQINAYGEQSSVRTFAQPTVASLLADQGIEIQDTDLVLPGLEEVVTDGMDIQVIQRTPITVTVDGVDQELLTTGDTVSDVLEDAEYKAEGAAITPAPDTSLSAADGEVEVITRKTVTFVGQYGQDTFDVTALTVGDAMDKVLGDIEDTDTADVPRDTVLEDGATYTVQRVREDERTETEDIPFETKTVKDDSLYEGTTKTTTKGKAGSVEKVYAETVVDGEVTESELVSEDVVTEPVTEVVAKGTKEKPAPKPESKPEPRSTSSKSSRSSDRDSSSSNSSSSSSSSSSNSSSSAPAAPSAASGSVWDRIAKCESGGNWSISTGNGYYGGLQFTHSTWQAFGGGKYANNAHQASRSAQIEIAKKVQAAQGWGAWPSCTSQLGIR</sequence>
<evidence type="ECO:0000256" key="3">
    <source>
        <dbReference type="ARBA" id="ARBA00022801"/>
    </source>
</evidence>
<evidence type="ECO:0000256" key="1">
    <source>
        <dbReference type="ARBA" id="ARBA00010830"/>
    </source>
</evidence>
<dbReference type="CDD" id="cd13925">
    <property type="entry name" value="RPF"/>
    <property type="match status" value="1"/>
</dbReference>
<evidence type="ECO:0000256" key="4">
    <source>
        <dbReference type="SAM" id="MobiDB-lite"/>
    </source>
</evidence>
<dbReference type="InterPro" id="IPR011098">
    <property type="entry name" value="G5_dom"/>
</dbReference>
<dbReference type="PROSITE" id="PS51109">
    <property type="entry name" value="G5"/>
    <property type="match status" value="1"/>
</dbReference>
<dbReference type="Pfam" id="PF06737">
    <property type="entry name" value="Transglycosylas"/>
    <property type="match status" value="1"/>
</dbReference>
<dbReference type="InterPro" id="IPR007137">
    <property type="entry name" value="DUF348"/>
</dbReference>
<organism evidence="6 7">
    <name type="scientific">Brachybacterium avium</name>
    <dbReference type="NCBI Taxonomy" id="2017485"/>
    <lineage>
        <taxon>Bacteria</taxon>
        <taxon>Bacillati</taxon>
        <taxon>Actinomycetota</taxon>
        <taxon>Actinomycetes</taxon>
        <taxon>Micrococcales</taxon>
        <taxon>Dermabacteraceae</taxon>
        <taxon>Brachybacterium</taxon>
    </lineage>
</organism>
<feature type="region of interest" description="Disordered" evidence="4">
    <location>
        <begin position="255"/>
        <end position="333"/>
    </location>
</feature>
<dbReference type="SMART" id="SM01208">
    <property type="entry name" value="G5"/>
    <property type="match status" value="1"/>
</dbReference>